<keyword evidence="1" id="KW-1133">Transmembrane helix</keyword>
<dbReference type="EMBL" id="CAJNJA010019043">
    <property type="protein sequence ID" value="CAE7437332.1"/>
    <property type="molecule type" value="Genomic_DNA"/>
</dbReference>
<keyword evidence="4" id="KW-1185">Reference proteome</keyword>
<keyword evidence="2" id="KW-0732">Signal</keyword>
<comment type="caution">
    <text evidence="3">The sequence shown here is derived from an EMBL/GenBank/DDBJ whole genome shotgun (WGS) entry which is preliminary data.</text>
</comment>
<dbReference type="Proteomes" id="UP000601435">
    <property type="component" value="Unassembled WGS sequence"/>
</dbReference>
<evidence type="ECO:0000256" key="2">
    <source>
        <dbReference type="SAM" id="SignalP"/>
    </source>
</evidence>
<evidence type="ECO:0000256" key="1">
    <source>
        <dbReference type="SAM" id="Phobius"/>
    </source>
</evidence>
<feature type="chain" id="PRO_5032432391" evidence="2">
    <location>
        <begin position="19"/>
        <end position="100"/>
    </location>
</feature>
<keyword evidence="1" id="KW-0812">Transmembrane</keyword>
<feature type="signal peptide" evidence="2">
    <location>
        <begin position="1"/>
        <end position="18"/>
    </location>
</feature>
<gene>
    <name evidence="3" type="primary">ZRANB3</name>
    <name evidence="3" type="ORF">SNEC2469_LOCUS12024</name>
</gene>
<sequence length="100" mass="10790">MLLLLSFGLGAFSATASSCVDQRSKPYLPVTESQVEPDVREAALGRLGTCQSRLCKVRMGVFTCLVLSVAGTLAFSLYRAYKGTCQLAADLQVPQRRLGM</sequence>
<dbReference type="AlphaFoldDB" id="A0A812REJ5"/>
<accession>A0A812REJ5</accession>
<name>A0A812REJ5_9DINO</name>
<keyword evidence="1" id="KW-0472">Membrane</keyword>
<evidence type="ECO:0000313" key="3">
    <source>
        <dbReference type="EMBL" id="CAE7437332.1"/>
    </source>
</evidence>
<protein>
    <submittedName>
        <fullName evidence="3">ZRANB3 protein</fullName>
    </submittedName>
</protein>
<reference evidence="3" key="1">
    <citation type="submission" date="2021-02" db="EMBL/GenBank/DDBJ databases">
        <authorList>
            <person name="Dougan E. K."/>
            <person name="Rhodes N."/>
            <person name="Thang M."/>
            <person name="Chan C."/>
        </authorList>
    </citation>
    <scope>NUCLEOTIDE SEQUENCE</scope>
</reference>
<proteinExistence type="predicted"/>
<feature type="transmembrane region" description="Helical" evidence="1">
    <location>
        <begin position="59"/>
        <end position="78"/>
    </location>
</feature>
<evidence type="ECO:0000313" key="4">
    <source>
        <dbReference type="Proteomes" id="UP000601435"/>
    </source>
</evidence>
<organism evidence="3 4">
    <name type="scientific">Symbiodinium necroappetens</name>
    <dbReference type="NCBI Taxonomy" id="1628268"/>
    <lineage>
        <taxon>Eukaryota</taxon>
        <taxon>Sar</taxon>
        <taxon>Alveolata</taxon>
        <taxon>Dinophyceae</taxon>
        <taxon>Suessiales</taxon>
        <taxon>Symbiodiniaceae</taxon>
        <taxon>Symbiodinium</taxon>
    </lineage>
</organism>